<accession>X0T325</accession>
<evidence type="ECO:0000259" key="1">
    <source>
        <dbReference type="Pfam" id="PF13660"/>
    </source>
</evidence>
<feature type="domain" description="MOFRL-associated" evidence="1">
    <location>
        <begin position="25"/>
        <end position="100"/>
    </location>
</feature>
<dbReference type="InterPro" id="IPR025286">
    <property type="entry name" value="MOFRL_assoc_dom"/>
</dbReference>
<dbReference type="AlphaFoldDB" id="X0T325"/>
<sequence length="100" mass="10596">MTSDISGDPSTEDAETMRHRAKAHLSGLFQMAVQAANPAHCLPAYLPPPPKGRTIVIGAGKAAASMARAVEQNWQGDLSGLVVTRYDHGLDCARIEVVEA</sequence>
<organism evidence="2">
    <name type="scientific">marine sediment metagenome</name>
    <dbReference type="NCBI Taxonomy" id="412755"/>
    <lineage>
        <taxon>unclassified sequences</taxon>
        <taxon>metagenomes</taxon>
        <taxon>ecological metagenomes</taxon>
    </lineage>
</organism>
<protein>
    <recommendedName>
        <fullName evidence="1">MOFRL-associated domain-containing protein</fullName>
    </recommendedName>
</protein>
<dbReference type="InterPro" id="IPR038614">
    <property type="entry name" value="GK_N_sf"/>
</dbReference>
<dbReference type="Pfam" id="PF13660">
    <property type="entry name" value="DUF4147"/>
    <property type="match status" value="1"/>
</dbReference>
<evidence type="ECO:0000313" key="2">
    <source>
        <dbReference type="EMBL" id="GAF81756.1"/>
    </source>
</evidence>
<comment type="caution">
    <text evidence="2">The sequence shown here is derived from an EMBL/GenBank/DDBJ whole genome shotgun (WGS) entry which is preliminary data.</text>
</comment>
<proteinExistence type="predicted"/>
<gene>
    <name evidence="2" type="ORF">S01H1_04004</name>
</gene>
<reference evidence="2" key="1">
    <citation type="journal article" date="2014" name="Front. Microbiol.">
        <title>High frequency of phylogenetically diverse reductive dehalogenase-homologous genes in deep subseafloor sedimentary metagenomes.</title>
        <authorList>
            <person name="Kawai M."/>
            <person name="Futagami T."/>
            <person name="Toyoda A."/>
            <person name="Takaki Y."/>
            <person name="Nishi S."/>
            <person name="Hori S."/>
            <person name="Arai W."/>
            <person name="Tsubouchi T."/>
            <person name="Morono Y."/>
            <person name="Uchiyama I."/>
            <person name="Ito T."/>
            <person name="Fujiyama A."/>
            <person name="Inagaki F."/>
            <person name="Takami H."/>
        </authorList>
    </citation>
    <scope>NUCLEOTIDE SEQUENCE</scope>
    <source>
        <strain evidence="2">Expedition CK06-06</strain>
    </source>
</reference>
<feature type="non-terminal residue" evidence="2">
    <location>
        <position position="100"/>
    </location>
</feature>
<dbReference type="EMBL" id="BARS01002139">
    <property type="protein sequence ID" value="GAF81756.1"/>
    <property type="molecule type" value="Genomic_DNA"/>
</dbReference>
<dbReference type="Gene3D" id="3.40.50.10180">
    <property type="entry name" value="Glycerate kinase, MOFRL-like N-terminal domain"/>
    <property type="match status" value="1"/>
</dbReference>
<name>X0T325_9ZZZZ</name>
<dbReference type="SUPFAM" id="SSF82544">
    <property type="entry name" value="GckA/TtuD-like"/>
    <property type="match status" value="1"/>
</dbReference>